<dbReference type="AlphaFoldDB" id="A0AAW1PHK6"/>
<keyword evidence="3" id="KW-1185">Reference proteome</keyword>
<comment type="caution">
    <text evidence="2">The sequence shown here is derived from an EMBL/GenBank/DDBJ whole genome shotgun (WGS) entry which is preliminary data.</text>
</comment>
<evidence type="ECO:0000313" key="3">
    <source>
        <dbReference type="Proteomes" id="UP001489004"/>
    </source>
</evidence>
<dbReference type="Proteomes" id="UP001489004">
    <property type="component" value="Unassembled WGS sequence"/>
</dbReference>
<feature type="region of interest" description="Disordered" evidence="1">
    <location>
        <begin position="1"/>
        <end position="111"/>
    </location>
</feature>
<sequence>MGHTSLLRGGTRRKQTARPYRPKQVPQAELKSMEAANRAASAKRALEQPLYKPYQPDRHIVPRETPTPKRAQDLPEPSRDPNTTKRGRDAQELLEDPAPAKKPRGIAVSTPTSVRESTYGILCKMLDTSKELIEKLKKEQSKKVDLFPGDISTMSLEEMTGWISKISEGYLAKVLL</sequence>
<organism evidence="2 3">
    <name type="scientific">[Myrmecia] bisecta</name>
    <dbReference type="NCBI Taxonomy" id="41462"/>
    <lineage>
        <taxon>Eukaryota</taxon>
        <taxon>Viridiplantae</taxon>
        <taxon>Chlorophyta</taxon>
        <taxon>core chlorophytes</taxon>
        <taxon>Trebouxiophyceae</taxon>
        <taxon>Trebouxiales</taxon>
        <taxon>Trebouxiaceae</taxon>
        <taxon>Myrmecia</taxon>
    </lineage>
</organism>
<evidence type="ECO:0000313" key="2">
    <source>
        <dbReference type="EMBL" id="KAK9807754.1"/>
    </source>
</evidence>
<evidence type="ECO:0000256" key="1">
    <source>
        <dbReference type="SAM" id="MobiDB-lite"/>
    </source>
</evidence>
<name>A0AAW1PHK6_9CHLO</name>
<proteinExistence type="predicted"/>
<reference evidence="2 3" key="1">
    <citation type="journal article" date="2024" name="Nat. Commun.">
        <title>Phylogenomics reveals the evolutionary origins of lichenization in chlorophyte algae.</title>
        <authorList>
            <person name="Puginier C."/>
            <person name="Libourel C."/>
            <person name="Otte J."/>
            <person name="Skaloud P."/>
            <person name="Haon M."/>
            <person name="Grisel S."/>
            <person name="Petersen M."/>
            <person name="Berrin J.G."/>
            <person name="Delaux P.M."/>
            <person name="Dal Grande F."/>
            <person name="Keller J."/>
        </authorList>
    </citation>
    <scope>NUCLEOTIDE SEQUENCE [LARGE SCALE GENOMIC DNA]</scope>
    <source>
        <strain evidence="2 3">SAG 2043</strain>
    </source>
</reference>
<accession>A0AAW1PHK6</accession>
<protein>
    <submittedName>
        <fullName evidence="2">Uncharacterized protein</fullName>
    </submittedName>
</protein>
<dbReference type="EMBL" id="JALJOR010000012">
    <property type="protein sequence ID" value="KAK9807754.1"/>
    <property type="molecule type" value="Genomic_DNA"/>
</dbReference>
<feature type="compositionally biased region" description="Basic and acidic residues" evidence="1">
    <location>
        <begin position="55"/>
        <end position="91"/>
    </location>
</feature>
<gene>
    <name evidence="2" type="ORF">WJX72_008117</name>
</gene>